<dbReference type="AlphaFoldDB" id="A0A6J7KC34"/>
<proteinExistence type="predicted"/>
<dbReference type="EMBL" id="CAFBNP010000078">
    <property type="protein sequence ID" value="CAB4953396.1"/>
    <property type="molecule type" value="Genomic_DNA"/>
</dbReference>
<organism evidence="1">
    <name type="scientific">freshwater metagenome</name>
    <dbReference type="NCBI Taxonomy" id="449393"/>
    <lineage>
        <taxon>unclassified sequences</taxon>
        <taxon>metagenomes</taxon>
        <taxon>ecological metagenomes</taxon>
    </lineage>
</organism>
<sequence length="52" mass="5600">MNRTEEPIVFAINFQIAPTPRAAPLAAADFLLDAFLLAAIMANLKALDISDI</sequence>
<reference evidence="1" key="1">
    <citation type="submission" date="2020-05" db="EMBL/GenBank/DDBJ databases">
        <authorList>
            <person name="Chiriac C."/>
            <person name="Salcher M."/>
            <person name="Ghai R."/>
            <person name="Kavagutti S V."/>
        </authorList>
    </citation>
    <scope>NUCLEOTIDE SEQUENCE</scope>
</reference>
<evidence type="ECO:0000313" key="1">
    <source>
        <dbReference type="EMBL" id="CAB4953396.1"/>
    </source>
</evidence>
<protein>
    <submittedName>
        <fullName evidence="1">Unannotated protein</fullName>
    </submittedName>
</protein>
<name>A0A6J7KC34_9ZZZZ</name>
<accession>A0A6J7KC34</accession>
<gene>
    <name evidence="1" type="ORF">UFOPK3828_00512</name>
</gene>